<dbReference type="GO" id="GO:0016020">
    <property type="term" value="C:membrane"/>
    <property type="evidence" value="ECO:0007669"/>
    <property type="project" value="UniProtKB-SubCell"/>
</dbReference>
<organism evidence="9 10">
    <name type="scientific">Brevibacillus thermoruber</name>
    <dbReference type="NCBI Taxonomy" id="33942"/>
    <lineage>
        <taxon>Bacteria</taxon>
        <taxon>Bacillati</taxon>
        <taxon>Bacillota</taxon>
        <taxon>Bacilli</taxon>
        <taxon>Bacillales</taxon>
        <taxon>Paenibacillaceae</taxon>
        <taxon>Brevibacillus</taxon>
    </lineage>
</organism>
<feature type="transmembrane region" description="Helical" evidence="8">
    <location>
        <begin position="340"/>
        <end position="359"/>
    </location>
</feature>
<keyword evidence="3" id="KW-0813">Transport</keyword>
<evidence type="ECO:0000256" key="7">
    <source>
        <dbReference type="ARBA" id="ARBA00023136"/>
    </source>
</evidence>
<dbReference type="PANTHER" id="PTHR34975">
    <property type="entry name" value="SPORE GERMINATION PROTEIN A2"/>
    <property type="match status" value="1"/>
</dbReference>
<keyword evidence="7 8" id="KW-0472">Membrane</keyword>
<protein>
    <submittedName>
        <fullName evidence="9">Endospore germination permease</fullName>
    </submittedName>
</protein>
<dbReference type="Pfam" id="PF03845">
    <property type="entry name" value="Spore_permease"/>
    <property type="match status" value="1"/>
</dbReference>
<evidence type="ECO:0000256" key="3">
    <source>
        <dbReference type="ARBA" id="ARBA00022448"/>
    </source>
</evidence>
<dbReference type="Gene3D" id="1.20.1740.10">
    <property type="entry name" value="Amino acid/polyamine transporter I"/>
    <property type="match status" value="1"/>
</dbReference>
<accession>A0A9X3TRM3</accession>
<dbReference type="PANTHER" id="PTHR34975:SF2">
    <property type="entry name" value="SPORE GERMINATION PROTEIN A2"/>
    <property type="match status" value="1"/>
</dbReference>
<feature type="transmembrane region" description="Helical" evidence="8">
    <location>
        <begin position="16"/>
        <end position="33"/>
    </location>
</feature>
<keyword evidence="5 8" id="KW-0812">Transmembrane</keyword>
<feature type="transmembrane region" description="Helical" evidence="8">
    <location>
        <begin position="151"/>
        <end position="172"/>
    </location>
</feature>
<evidence type="ECO:0000313" key="9">
    <source>
        <dbReference type="EMBL" id="MDA5109551.1"/>
    </source>
</evidence>
<comment type="similarity">
    <text evidence="2">Belongs to the amino acid-polyamine-organocation (APC) superfamily. Spore germination protein (SGP) (TC 2.A.3.9) family.</text>
</comment>
<evidence type="ECO:0000256" key="6">
    <source>
        <dbReference type="ARBA" id="ARBA00022989"/>
    </source>
</evidence>
<dbReference type="GO" id="GO:0009847">
    <property type="term" value="P:spore germination"/>
    <property type="evidence" value="ECO:0007669"/>
    <property type="project" value="InterPro"/>
</dbReference>
<keyword evidence="10" id="KW-1185">Reference proteome</keyword>
<keyword evidence="6 8" id="KW-1133">Transmembrane helix</keyword>
<name>A0A9X3TRM3_9BACL</name>
<feature type="transmembrane region" description="Helical" evidence="8">
    <location>
        <begin position="310"/>
        <end position="328"/>
    </location>
</feature>
<keyword evidence="4" id="KW-0309">Germination</keyword>
<dbReference type="AlphaFoldDB" id="A0A9X3TRM3"/>
<sequence length="368" mass="40856">MNNVSYADQKIGSREMVIIIANAVIGVGILTFPRSIADETDAFDGWISVLIAGAAACLIGWLLGRLASRFPNHTFFEYVALIAGRPFAYLLTLLFGVYSTLLASFEIRAVGNIAKQYLFTTTPVEMITLAFLLIVQYAAAGSRIALLRLNLLFLPIVLLVIFMVQVYTLRFLEWENVRPFFSSDWMSLLKGAKGVGLSLSGSEIVLFYTVLMRRPQDAPKSVIAGLAIPILLYMTIYMLVIGVFSPAVAKNLTYPTIELAKGVEVPGGFIERVESLFFTIWIMTIFNTCTIWFDLALSTLRSMFTRLSKFAWILILSPIVYLIAMTPQNLIQFFAFGDRLSYFGAVIAYVIPVLLLAIAKLRGVKDSG</sequence>
<evidence type="ECO:0000256" key="5">
    <source>
        <dbReference type="ARBA" id="ARBA00022692"/>
    </source>
</evidence>
<reference evidence="9" key="1">
    <citation type="submission" date="2022-12" db="EMBL/GenBank/DDBJ databases">
        <title>Draft genome sequence of the thermophilic strain Brevibacillus thermoruber HT42, isolated from Los Humeros, Puebla, Mexico, with biotechnological potential.</title>
        <authorList>
            <person name="Lara Sanchez J."/>
            <person name="Solis Palacios R."/>
            <person name="Bustos Baena A.S."/>
            <person name="Ruz Baez A.E."/>
            <person name="Espinosa Luna G."/>
            <person name="Oliart Ros R.M."/>
        </authorList>
    </citation>
    <scope>NUCLEOTIDE SEQUENCE</scope>
    <source>
        <strain evidence="9">HT42</strain>
    </source>
</reference>
<feature type="transmembrane region" description="Helical" evidence="8">
    <location>
        <begin position="192"/>
        <end position="211"/>
    </location>
</feature>
<dbReference type="RefSeq" id="WP_029098564.1">
    <property type="nucleotide sequence ID" value="NZ_JAPYYP010000018.1"/>
</dbReference>
<evidence type="ECO:0000313" key="10">
    <source>
        <dbReference type="Proteomes" id="UP001151071"/>
    </source>
</evidence>
<proteinExistence type="inferred from homology"/>
<feature type="transmembrane region" description="Helical" evidence="8">
    <location>
        <begin position="276"/>
        <end position="298"/>
    </location>
</feature>
<dbReference type="EMBL" id="JAPYYP010000018">
    <property type="protein sequence ID" value="MDA5109551.1"/>
    <property type="molecule type" value="Genomic_DNA"/>
</dbReference>
<gene>
    <name evidence="9" type="ORF">O3V59_14370</name>
</gene>
<dbReference type="Proteomes" id="UP001151071">
    <property type="component" value="Unassembled WGS sequence"/>
</dbReference>
<evidence type="ECO:0000256" key="4">
    <source>
        <dbReference type="ARBA" id="ARBA00022544"/>
    </source>
</evidence>
<feature type="transmembrane region" description="Helical" evidence="8">
    <location>
        <begin position="75"/>
        <end position="97"/>
    </location>
</feature>
<comment type="subcellular location">
    <subcellularLocation>
        <location evidence="1">Membrane</location>
        <topology evidence="1">Multi-pass membrane protein</topology>
    </subcellularLocation>
</comment>
<feature type="transmembrane region" description="Helical" evidence="8">
    <location>
        <begin position="45"/>
        <end position="63"/>
    </location>
</feature>
<dbReference type="NCBIfam" id="TIGR00912">
    <property type="entry name" value="2A0309"/>
    <property type="match status" value="1"/>
</dbReference>
<comment type="caution">
    <text evidence="9">The sequence shown here is derived from an EMBL/GenBank/DDBJ whole genome shotgun (WGS) entry which is preliminary data.</text>
</comment>
<evidence type="ECO:0000256" key="1">
    <source>
        <dbReference type="ARBA" id="ARBA00004141"/>
    </source>
</evidence>
<dbReference type="InterPro" id="IPR004761">
    <property type="entry name" value="Spore_GerAB"/>
</dbReference>
<evidence type="ECO:0000256" key="2">
    <source>
        <dbReference type="ARBA" id="ARBA00007998"/>
    </source>
</evidence>
<feature type="transmembrane region" description="Helical" evidence="8">
    <location>
        <begin position="223"/>
        <end position="244"/>
    </location>
</feature>
<evidence type="ECO:0000256" key="8">
    <source>
        <dbReference type="SAM" id="Phobius"/>
    </source>
</evidence>
<feature type="transmembrane region" description="Helical" evidence="8">
    <location>
        <begin position="117"/>
        <end position="139"/>
    </location>
</feature>